<evidence type="ECO:0000259" key="1">
    <source>
        <dbReference type="Pfam" id="PF10546"/>
    </source>
</evidence>
<gene>
    <name evidence="2" type="ORF">CYC04_08060</name>
</gene>
<accession>A0A5T0VYK3</accession>
<name>A0A5T0VYK3_CAMCO</name>
<dbReference type="InterPro" id="IPR018874">
    <property type="entry name" value="Phage_Mx8_p63_C"/>
</dbReference>
<evidence type="ECO:0000313" key="2">
    <source>
        <dbReference type="EMBL" id="EAL6104477.1"/>
    </source>
</evidence>
<dbReference type="Pfam" id="PF10546">
    <property type="entry name" value="P63C"/>
    <property type="match status" value="1"/>
</dbReference>
<comment type="caution">
    <text evidence="2">The sequence shown here is derived from an EMBL/GenBank/DDBJ whole genome shotgun (WGS) entry which is preliminary data.</text>
</comment>
<dbReference type="AlphaFoldDB" id="A0A5T0VYK3"/>
<feature type="domain" description="Bacteriophage Mx8 p63 C-terminal" evidence="1">
    <location>
        <begin position="159"/>
        <end position="246"/>
    </location>
</feature>
<organism evidence="2">
    <name type="scientific">Campylobacter coli</name>
    <dbReference type="NCBI Taxonomy" id="195"/>
    <lineage>
        <taxon>Bacteria</taxon>
        <taxon>Pseudomonadati</taxon>
        <taxon>Campylobacterota</taxon>
        <taxon>Epsilonproteobacteria</taxon>
        <taxon>Campylobacterales</taxon>
        <taxon>Campylobacteraceae</taxon>
        <taxon>Campylobacter</taxon>
    </lineage>
</organism>
<dbReference type="EMBL" id="AACPRT010000043">
    <property type="protein sequence ID" value="EAL6104477.1"/>
    <property type="molecule type" value="Genomic_DNA"/>
</dbReference>
<proteinExistence type="predicted"/>
<sequence length="293" mass="33786">MAEEKLLKSLADGVLKINENSIDVAVLENGVRIITHSGVFRALGREPRGNARLDQIPAFMDAKNLQPLISSELKTQISRISYLDKNSKVKEGYNADILPLVADLYLKAREEGILTQAQIETAKKAEILIRSLARLGITALVDEATGYQYERERDELQKILKAYISEELLKWEKRFPDDFYKELFRLNGWDFTTKGIQKRPAIIGKWTNTLIYEQLPKGVLEELKEITPKNARYHQSLSKDIGQPNLTAQIYKVIGIMQTSDNMKQMWENFKKIKLREQDEDIEFDEKGRLKEK</sequence>
<reference evidence="2" key="1">
    <citation type="submission" date="2018-07" db="EMBL/GenBank/DDBJ databases">
        <authorList>
            <consortium name="GenomeTrakr network: Whole genome sequencing for foodborne pathogen traceback"/>
        </authorList>
    </citation>
    <scope>NUCLEOTIDE SEQUENCE</scope>
    <source>
        <strain evidence="2">NC_C3748</strain>
    </source>
</reference>
<protein>
    <recommendedName>
        <fullName evidence="1">Bacteriophage Mx8 p63 C-terminal domain-containing protein</fullName>
    </recommendedName>
</protein>